<feature type="chain" id="PRO_5018684024" description="Large ribosomal subunit protein mL48" evidence="9">
    <location>
        <begin position="27"/>
        <end position="208"/>
    </location>
</feature>
<evidence type="ECO:0000256" key="3">
    <source>
        <dbReference type="ARBA" id="ARBA00022980"/>
    </source>
</evidence>
<dbReference type="Ensembl" id="ENSKMAT00000014615.1">
    <property type="protein sequence ID" value="ENSKMAP00000014403.1"/>
    <property type="gene ID" value="ENSKMAG00000010818.1"/>
</dbReference>
<dbReference type="Gene3D" id="3.30.70.600">
    <property type="entry name" value="Ribosomal protein S10 domain"/>
    <property type="match status" value="1"/>
</dbReference>
<reference evidence="11" key="2">
    <citation type="submission" date="2025-09" db="UniProtKB">
        <authorList>
            <consortium name="Ensembl"/>
        </authorList>
    </citation>
    <scope>IDENTIFICATION</scope>
</reference>
<dbReference type="GO" id="GO:0005743">
    <property type="term" value="C:mitochondrial inner membrane"/>
    <property type="evidence" value="ECO:0007669"/>
    <property type="project" value="UniProtKB-ARBA"/>
</dbReference>
<evidence type="ECO:0000256" key="1">
    <source>
        <dbReference type="ARBA" id="ARBA00004173"/>
    </source>
</evidence>
<dbReference type="OrthoDB" id="5984298at2759"/>
<protein>
    <recommendedName>
        <fullName evidence="7">Large ribosomal subunit protein mL48</fullName>
    </recommendedName>
    <alternativeName>
        <fullName evidence="8">39S ribosomal protein L48, mitochondrial</fullName>
    </alternativeName>
</protein>
<evidence type="ECO:0000313" key="12">
    <source>
        <dbReference type="Proteomes" id="UP000264800"/>
    </source>
</evidence>
<sequence length="208" mass="24019">MNPVFRKILVTQQLFVLNQALTLCRATPSIHHPVWSSVNERQYRSMPTHGIGRWKYLLPKEPPKKRKEKHRMKPIVSATNTAYGTLNVLVSGYDMTTVEHYTQYIHHLCNRLGIKVAESYALPTKTTEVMLMQEQGTKSYIDSVLKTHERVIQLSSLNTTLCPVFMEVVLKNQPEGLQLSLKEHTEADFHSRFKIRTELEGLMAKMKQ</sequence>
<dbReference type="GO" id="GO:0005761">
    <property type="term" value="C:mitochondrial ribosome"/>
    <property type="evidence" value="ECO:0007669"/>
    <property type="project" value="InterPro"/>
</dbReference>
<evidence type="ECO:0000256" key="4">
    <source>
        <dbReference type="ARBA" id="ARBA00023128"/>
    </source>
</evidence>
<reference evidence="11" key="1">
    <citation type="submission" date="2025-08" db="UniProtKB">
        <authorList>
            <consortium name="Ensembl"/>
        </authorList>
    </citation>
    <scope>IDENTIFICATION</scope>
</reference>
<feature type="signal peptide" evidence="9">
    <location>
        <begin position="1"/>
        <end position="26"/>
    </location>
</feature>
<dbReference type="SMART" id="SM01403">
    <property type="entry name" value="Ribosomal_S10"/>
    <property type="match status" value="1"/>
</dbReference>
<evidence type="ECO:0000256" key="6">
    <source>
        <dbReference type="ARBA" id="ARBA00061445"/>
    </source>
</evidence>
<keyword evidence="4" id="KW-0496">Mitochondrion</keyword>
<keyword evidence="12" id="KW-1185">Reference proteome</keyword>
<evidence type="ECO:0000256" key="9">
    <source>
        <dbReference type="SAM" id="SignalP"/>
    </source>
</evidence>
<dbReference type="OMA" id="MKQHTEA"/>
<name>A0A3Q3ACV5_KRYMA</name>
<accession>A0A3Q3ACV5</accession>
<dbReference type="FunFam" id="3.30.70.600:FF:000006">
    <property type="entry name" value="39S ribosomal protein L48, mitochondrial"/>
    <property type="match status" value="1"/>
</dbReference>
<dbReference type="InterPro" id="IPR027486">
    <property type="entry name" value="Ribosomal_uS10_dom"/>
</dbReference>
<dbReference type="STRING" id="37003.ENSKMAP00000014403"/>
<keyword evidence="2" id="KW-0809">Transit peptide</keyword>
<feature type="domain" description="Small ribosomal subunit protein uS10" evidence="10">
    <location>
        <begin position="87"/>
        <end position="182"/>
    </location>
</feature>
<dbReference type="InterPro" id="IPR027487">
    <property type="entry name" value="Ribosomal_mL48"/>
</dbReference>
<dbReference type="Pfam" id="PF00338">
    <property type="entry name" value="Ribosomal_S10"/>
    <property type="match status" value="1"/>
</dbReference>
<dbReference type="PANTHER" id="PTHR13473:SF0">
    <property type="entry name" value="LARGE RIBOSOMAL SUBUNIT PROTEIN ML48"/>
    <property type="match status" value="1"/>
</dbReference>
<dbReference type="InterPro" id="IPR036838">
    <property type="entry name" value="Ribosomal_uS10_dom_sf"/>
</dbReference>
<organism evidence="11 12">
    <name type="scientific">Kryptolebias marmoratus</name>
    <name type="common">Mangrove killifish</name>
    <name type="synonym">Rivulus marmoratus</name>
    <dbReference type="NCBI Taxonomy" id="37003"/>
    <lineage>
        <taxon>Eukaryota</taxon>
        <taxon>Metazoa</taxon>
        <taxon>Chordata</taxon>
        <taxon>Craniata</taxon>
        <taxon>Vertebrata</taxon>
        <taxon>Euteleostomi</taxon>
        <taxon>Actinopterygii</taxon>
        <taxon>Neopterygii</taxon>
        <taxon>Teleostei</taxon>
        <taxon>Neoteleostei</taxon>
        <taxon>Acanthomorphata</taxon>
        <taxon>Ovalentaria</taxon>
        <taxon>Atherinomorphae</taxon>
        <taxon>Cyprinodontiformes</taxon>
        <taxon>Rivulidae</taxon>
        <taxon>Kryptolebias</taxon>
    </lineage>
</organism>
<dbReference type="GeneID" id="108245255"/>
<evidence type="ECO:0000313" key="11">
    <source>
        <dbReference type="Ensembl" id="ENSKMAP00000014403.1"/>
    </source>
</evidence>
<keyword evidence="3" id="KW-0689">Ribosomal protein</keyword>
<dbReference type="CTD" id="51642"/>
<evidence type="ECO:0000256" key="2">
    <source>
        <dbReference type="ARBA" id="ARBA00022946"/>
    </source>
</evidence>
<comment type="similarity">
    <text evidence="6">Belongs to the mitochondrion-specific ribosomal protein mL48 family.</text>
</comment>
<dbReference type="PANTHER" id="PTHR13473">
    <property type="entry name" value="MITOCHONDRIAL RIBOSOMAL PROTEIN L48"/>
    <property type="match status" value="1"/>
</dbReference>
<evidence type="ECO:0000256" key="8">
    <source>
        <dbReference type="ARBA" id="ARBA00084068"/>
    </source>
</evidence>
<dbReference type="SUPFAM" id="SSF54999">
    <property type="entry name" value="Ribosomal protein S10"/>
    <property type="match status" value="1"/>
</dbReference>
<keyword evidence="5" id="KW-0687">Ribonucleoprotein</keyword>
<dbReference type="Proteomes" id="UP000264800">
    <property type="component" value="Unplaced"/>
</dbReference>
<evidence type="ECO:0000256" key="5">
    <source>
        <dbReference type="ARBA" id="ARBA00023274"/>
    </source>
</evidence>
<dbReference type="AlphaFoldDB" id="A0A3Q3ACV5"/>
<proteinExistence type="inferred from homology"/>
<evidence type="ECO:0000259" key="10">
    <source>
        <dbReference type="SMART" id="SM01403"/>
    </source>
</evidence>
<dbReference type="GeneTree" id="ENSGT00390000012955"/>
<dbReference type="GO" id="GO:1990904">
    <property type="term" value="C:ribonucleoprotein complex"/>
    <property type="evidence" value="ECO:0007669"/>
    <property type="project" value="UniProtKB-KW"/>
</dbReference>
<dbReference type="RefSeq" id="XP_017287506.1">
    <property type="nucleotide sequence ID" value="XM_017432017.2"/>
</dbReference>
<evidence type="ECO:0000256" key="7">
    <source>
        <dbReference type="ARBA" id="ARBA00071667"/>
    </source>
</evidence>
<keyword evidence="9" id="KW-0732">Signal</keyword>
<comment type="subcellular location">
    <subcellularLocation>
        <location evidence="1">Mitochondrion</location>
    </subcellularLocation>
</comment>